<organism evidence="9">
    <name type="scientific">marine metagenome</name>
    <dbReference type="NCBI Taxonomy" id="408172"/>
    <lineage>
        <taxon>unclassified sequences</taxon>
        <taxon>metagenomes</taxon>
        <taxon>ecological metagenomes</taxon>
    </lineage>
</organism>
<gene>
    <name evidence="9" type="ORF">METZ01_LOCUS72860</name>
</gene>
<feature type="transmembrane region" description="Helical" evidence="7">
    <location>
        <begin position="292"/>
        <end position="309"/>
    </location>
</feature>
<feature type="transmembrane region" description="Helical" evidence="7">
    <location>
        <begin position="208"/>
        <end position="229"/>
    </location>
</feature>
<dbReference type="PANTHER" id="PTHR23513">
    <property type="entry name" value="INTEGRAL MEMBRANE EFFLUX PROTEIN-RELATED"/>
    <property type="match status" value="1"/>
</dbReference>
<name>A0A381TVD3_9ZZZZ</name>
<dbReference type="Pfam" id="PF05977">
    <property type="entry name" value="MFS_3"/>
    <property type="match status" value="1"/>
</dbReference>
<dbReference type="CDD" id="cd06173">
    <property type="entry name" value="MFS_MefA_like"/>
    <property type="match status" value="1"/>
</dbReference>
<evidence type="ECO:0000256" key="6">
    <source>
        <dbReference type="ARBA" id="ARBA00023136"/>
    </source>
</evidence>
<keyword evidence="3" id="KW-1003">Cell membrane</keyword>
<feature type="transmembrane region" description="Helical" evidence="7">
    <location>
        <begin position="269"/>
        <end position="286"/>
    </location>
</feature>
<comment type="subcellular location">
    <subcellularLocation>
        <location evidence="1">Cell membrane</location>
        <topology evidence="1">Multi-pass membrane protein</topology>
    </subcellularLocation>
</comment>
<dbReference type="InterPro" id="IPR010290">
    <property type="entry name" value="TM_effector"/>
</dbReference>
<keyword evidence="5 7" id="KW-1133">Transmembrane helix</keyword>
<protein>
    <recommendedName>
        <fullName evidence="8">Major facilitator superfamily (MFS) profile domain-containing protein</fullName>
    </recommendedName>
</protein>
<feature type="transmembrane region" description="Helical" evidence="7">
    <location>
        <begin position="329"/>
        <end position="347"/>
    </location>
</feature>
<dbReference type="PROSITE" id="PS50850">
    <property type="entry name" value="MFS"/>
    <property type="match status" value="1"/>
</dbReference>
<keyword evidence="6 7" id="KW-0472">Membrane</keyword>
<accession>A0A381TVD3</accession>
<reference evidence="9" key="1">
    <citation type="submission" date="2018-05" db="EMBL/GenBank/DDBJ databases">
        <authorList>
            <person name="Lanie J.A."/>
            <person name="Ng W.-L."/>
            <person name="Kazmierczak K.M."/>
            <person name="Andrzejewski T.M."/>
            <person name="Davidsen T.M."/>
            <person name="Wayne K.J."/>
            <person name="Tettelin H."/>
            <person name="Glass J.I."/>
            <person name="Rusch D."/>
            <person name="Podicherti R."/>
            <person name="Tsui H.-C.T."/>
            <person name="Winkler M.E."/>
        </authorList>
    </citation>
    <scope>NUCLEOTIDE SEQUENCE</scope>
</reference>
<dbReference type="SUPFAM" id="SSF103473">
    <property type="entry name" value="MFS general substrate transporter"/>
    <property type="match status" value="1"/>
</dbReference>
<dbReference type="GO" id="GO:0022857">
    <property type="term" value="F:transmembrane transporter activity"/>
    <property type="evidence" value="ECO:0007669"/>
    <property type="project" value="InterPro"/>
</dbReference>
<evidence type="ECO:0000256" key="4">
    <source>
        <dbReference type="ARBA" id="ARBA00022692"/>
    </source>
</evidence>
<feature type="transmembrane region" description="Helical" evidence="7">
    <location>
        <begin position="241"/>
        <end position="262"/>
    </location>
</feature>
<proteinExistence type="predicted"/>
<evidence type="ECO:0000256" key="1">
    <source>
        <dbReference type="ARBA" id="ARBA00004651"/>
    </source>
</evidence>
<dbReference type="GO" id="GO:0005886">
    <property type="term" value="C:plasma membrane"/>
    <property type="evidence" value="ECO:0007669"/>
    <property type="project" value="UniProtKB-SubCell"/>
</dbReference>
<evidence type="ECO:0000259" key="8">
    <source>
        <dbReference type="PROSITE" id="PS50850"/>
    </source>
</evidence>
<dbReference type="InterPro" id="IPR036259">
    <property type="entry name" value="MFS_trans_sf"/>
</dbReference>
<evidence type="ECO:0000256" key="5">
    <source>
        <dbReference type="ARBA" id="ARBA00022989"/>
    </source>
</evidence>
<dbReference type="Gene3D" id="1.20.1250.20">
    <property type="entry name" value="MFS general substrate transporter like domains"/>
    <property type="match status" value="1"/>
</dbReference>
<evidence type="ECO:0000256" key="2">
    <source>
        <dbReference type="ARBA" id="ARBA00022448"/>
    </source>
</evidence>
<feature type="transmembrane region" description="Helical" evidence="7">
    <location>
        <begin position="142"/>
        <end position="174"/>
    </location>
</feature>
<feature type="transmembrane region" description="Helical" evidence="7">
    <location>
        <begin position="71"/>
        <end position="97"/>
    </location>
</feature>
<dbReference type="AlphaFoldDB" id="A0A381TVD3"/>
<keyword evidence="4 7" id="KW-0812">Transmembrane</keyword>
<keyword evidence="2" id="KW-0813">Transport</keyword>
<sequence>MSSFVSFFAMNMQMITRSWLVLRVTNDSPLALTLVTLTFALPMTIVSPLAGALADRFSRKKLIVFSQASNALLTIIMGILDITGLVSFWHIMVIGIFNGSLMAVNMPSRQAIISDIVPDDKLMNAISLNNSSMNLTRVAGPALAGFLILFVDTAGVFFIVSGTYLFAALTLGLVKYAPTRKTNGSSTVGGDIKDGLSYAFSEPVLKGLFIMTFTPVLFGFSYYALIPAWAREALNVESDGLGILLMLMGIGATVGTIALAAVGHLKHRGMIMLVSCFAWGVALAIFSQTNSFTLAVPFLIFIGLTSSVYMSMNMTMVQLHSDPEMRGRVMSISMMTFGMMPLSAVPFGTLAQRIGTADALLISGVLLAAFTIFFTFFNKTFRNMD</sequence>
<evidence type="ECO:0000256" key="3">
    <source>
        <dbReference type="ARBA" id="ARBA00022475"/>
    </source>
</evidence>
<evidence type="ECO:0000313" key="9">
    <source>
        <dbReference type="EMBL" id="SVA20006.1"/>
    </source>
</evidence>
<dbReference type="InterPro" id="IPR020846">
    <property type="entry name" value="MFS_dom"/>
</dbReference>
<feature type="transmembrane region" description="Helical" evidence="7">
    <location>
        <begin position="30"/>
        <end position="50"/>
    </location>
</feature>
<evidence type="ECO:0000256" key="7">
    <source>
        <dbReference type="SAM" id="Phobius"/>
    </source>
</evidence>
<feature type="domain" description="Major facilitator superfamily (MFS) profile" evidence="8">
    <location>
        <begin position="1"/>
        <end position="382"/>
    </location>
</feature>
<dbReference type="EMBL" id="UINC01005236">
    <property type="protein sequence ID" value="SVA20006.1"/>
    <property type="molecule type" value="Genomic_DNA"/>
</dbReference>
<feature type="transmembrane region" description="Helical" evidence="7">
    <location>
        <begin position="359"/>
        <end position="377"/>
    </location>
</feature>
<dbReference type="PANTHER" id="PTHR23513:SF11">
    <property type="entry name" value="STAPHYLOFERRIN A TRANSPORTER"/>
    <property type="match status" value="1"/>
</dbReference>